<feature type="coiled-coil region" evidence="1">
    <location>
        <begin position="15"/>
        <end position="49"/>
    </location>
</feature>
<evidence type="ECO:0000256" key="1">
    <source>
        <dbReference type="SAM" id="Coils"/>
    </source>
</evidence>
<comment type="caution">
    <text evidence="2">The sequence shown here is derived from an EMBL/GenBank/DDBJ whole genome shotgun (WGS) entry which is preliminary data.</text>
</comment>
<dbReference type="PANTHER" id="PTHR36508">
    <property type="entry name" value="PROTEIN SLYX"/>
    <property type="match status" value="1"/>
</dbReference>
<dbReference type="PANTHER" id="PTHR36508:SF1">
    <property type="entry name" value="PROTEIN SLYX"/>
    <property type="match status" value="1"/>
</dbReference>
<dbReference type="Gene3D" id="1.20.5.300">
    <property type="match status" value="1"/>
</dbReference>
<dbReference type="RefSeq" id="WP_130968106.1">
    <property type="nucleotide sequence ID" value="NZ_SIXI01000004.1"/>
</dbReference>
<name>A0A4Q9GXN7_9BURK</name>
<gene>
    <name evidence="2" type="ORF">EYS42_10415</name>
</gene>
<evidence type="ECO:0000313" key="3">
    <source>
        <dbReference type="Proteomes" id="UP000292120"/>
    </source>
</evidence>
<evidence type="ECO:0000313" key="2">
    <source>
        <dbReference type="EMBL" id="TBO30112.1"/>
    </source>
</evidence>
<accession>A0A4Q9GXN7</accession>
<reference evidence="2 3" key="1">
    <citation type="submission" date="2019-02" db="EMBL/GenBank/DDBJ databases">
        <title>Aquabacterium sp. strain KMB7.</title>
        <authorList>
            <person name="Chen W.-M."/>
        </authorList>
    </citation>
    <scope>NUCLEOTIDE SEQUENCE [LARGE SCALE GENOMIC DNA]</scope>
    <source>
        <strain evidence="2 3">KMB7</strain>
    </source>
</reference>
<dbReference type="AlphaFoldDB" id="A0A4Q9GXN7"/>
<sequence>MADQDPPNTPQENRLIELEIKVGFMEDLVEHLNQQVASQQQAIDLLVQEVLRLRDQGADQQQPVFRSLRDEIPPHY</sequence>
<dbReference type="Proteomes" id="UP000292120">
    <property type="component" value="Unassembled WGS sequence"/>
</dbReference>
<dbReference type="Pfam" id="PF04102">
    <property type="entry name" value="SlyX"/>
    <property type="match status" value="1"/>
</dbReference>
<dbReference type="EMBL" id="SIXI01000004">
    <property type="protein sequence ID" value="TBO30112.1"/>
    <property type="molecule type" value="Genomic_DNA"/>
</dbReference>
<dbReference type="InterPro" id="IPR007236">
    <property type="entry name" value="SlyX"/>
</dbReference>
<organism evidence="2 3">
    <name type="scientific">Aquabacterium lacunae</name>
    <dbReference type="NCBI Taxonomy" id="2528630"/>
    <lineage>
        <taxon>Bacteria</taxon>
        <taxon>Pseudomonadati</taxon>
        <taxon>Pseudomonadota</taxon>
        <taxon>Betaproteobacteria</taxon>
        <taxon>Burkholderiales</taxon>
        <taxon>Aquabacterium</taxon>
    </lineage>
</organism>
<protein>
    <submittedName>
        <fullName evidence="2">SlyX family protein</fullName>
    </submittedName>
</protein>
<dbReference type="OrthoDB" id="5297107at2"/>
<keyword evidence="3" id="KW-1185">Reference proteome</keyword>
<proteinExistence type="predicted"/>
<keyword evidence="1" id="KW-0175">Coiled coil</keyword>